<gene>
    <name evidence="9" type="primary">hisD</name>
    <name evidence="4" type="synonym">hpsN</name>
    <name evidence="9" type="ORF">GCM10017056_18410</name>
</gene>
<feature type="binding site" evidence="4 6">
    <location>
        <position position="181"/>
    </location>
    <ligand>
        <name>NAD(+)</name>
        <dbReference type="ChEBI" id="CHEBI:57540"/>
    </ligand>
</feature>
<reference evidence="9" key="1">
    <citation type="journal article" date="2014" name="Int. J. Syst. Evol. Microbiol.">
        <title>Complete genome sequence of Corynebacterium casei LMG S-19264T (=DSM 44701T), isolated from a smear-ripened cheese.</title>
        <authorList>
            <consortium name="US DOE Joint Genome Institute (JGI-PGF)"/>
            <person name="Walter F."/>
            <person name="Albersmeier A."/>
            <person name="Kalinowski J."/>
            <person name="Ruckert C."/>
        </authorList>
    </citation>
    <scope>NUCLEOTIDE SEQUENCE</scope>
    <source>
        <strain evidence="9">KCTC 42650</strain>
    </source>
</reference>
<comment type="function">
    <text evidence="4">Catalyzes the NAD-dependent oxidation of (R)-2,3-dihydroxypropane-1-sulfonate to (R)-3-sulfolactate.</text>
</comment>
<reference evidence="9" key="2">
    <citation type="submission" date="2020-09" db="EMBL/GenBank/DDBJ databases">
        <authorList>
            <person name="Sun Q."/>
            <person name="Kim S."/>
        </authorList>
    </citation>
    <scope>NUCLEOTIDE SEQUENCE</scope>
    <source>
        <strain evidence="9">KCTC 42650</strain>
    </source>
</reference>
<dbReference type="HAMAP" id="MF_02228">
    <property type="entry name" value="Sulfopropanediol_dehydrog"/>
    <property type="match status" value="1"/>
</dbReference>
<sequence>MAREYLKKASKTSKSDASDVHQTVTRILDEIEAGGDRVALDYAAKFDGYEGSVILSQAEIEAAIAQVPEKLRADIRFAHGNVKRFAEAQKATLKDIEIEVVPGLIAGQKSIPVSAAGCYVPGGRYSHVASAIMTVTTAKVAGCKHITACSPPRPGVGINPAIVYAAHICGADTIMAMGGVQGVAAMTFGLFGLPKVNILVGPGNQFVAEAKRILFGRVGIDMIAGPTDSLILADGGADAEIVATDLVGQAEHGYNSPVWLVTDNRALAETVLARVPQLIADLPEVNRDNAAAAWRDYAEVILCADREEMAATSDDYAPEHLTVQAADLDWWLARLTCYGSLFLGEETTVAFGDKASGTNHVLPTSGAASYTGGLSVHKYMKIVTWQRATREGSKPVAEATARISRLEGMEAHARTADIRLAKYFPGENFDLSADG</sequence>
<dbReference type="GO" id="GO:0051287">
    <property type="term" value="F:NAD binding"/>
    <property type="evidence" value="ECO:0007669"/>
    <property type="project" value="InterPro"/>
</dbReference>
<dbReference type="SUPFAM" id="SSF53720">
    <property type="entry name" value="ALDH-like"/>
    <property type="match status" value="1"/>
</dbReference>
<comment type="caution">
    <text evidence="9">The sequence shown here is derived from an EMBL/GenBank/DDBJ whole genome shotgun (WGS) entry which is preliminary data.</text>
</comment>
<dbReference type="GO" id="GO:0004399">
    <property type="term" value="F:histidinol dehydrogenase activity"/>
    <property type="evidence" value="ECO:0007669"/>
    <property type="project" value="InterPro"/>
</dbReference>
<dbReference type="InterPro" id="IPR012131">
    <property type="entry name" value="Hstdl_DH"/>
</dbReference>
<keyword evidence="1 4" id="KW-0479">Metal-binding</keyword>
<feature type="binding site" evidence="7">
    <location>
        <position position="407"/>
    </location>
    <ligand>
        <name>substrate</name>
    </ligand>
</feature>
<protein>
    <recommendedName>
        <fullName evidence="4">Sulfopropanediol 3-dehydrogenase</fullName>
        <ecNumber evidence="4">1.1.1.308</ecNumber>
    </recommendedName>
    <alternativeName>
        <fullName evidence="4">2,3-dihydroxypropane-1-sulfonate 3-dehydrogenase (sulfolactate forming)</fullName>
        <shortName evidence="4">DHPS 3-dehydrogenase (sulfolactate forming)</shortName>
    </alternativeName>
</protein>
<evidence type="ECO:0000256" key="2">
    <source>
        <dbReference type="ARBA" id="ARBA00022833"/>
    </source>
</evidence>
<accession>A0A8J3GWU4</accession>
<name>A0A8J3GWU4_9RHOB</name>
<evidence type="ECO:0000256" key="1">
    <source>
        <dbReference type="ARBA" id="ARBA00022723"/>
    </source>
</evidence>
<comment type="similarity">
    <text evidence="4">Belongs to the histidinol dehydrogenase family. HpsN subfamily.</text>
</comment>
<feature type="binding site" evidence="4 8">
    <location>
        <position position="252"/>
    </location>
    <ligand>
        <name>Zn(2+)</name>
        <dbReference type="ChEBI" id="CHEBI:29105"/>
    </ligand>
</feature>
<feature type="binding site" evidence="4 6">
    <location>
        <position position="204"/>
    </location>
    <ligand>
        <name>NAD(+)</name>
        <dbReference type="ChEBI" id="CHEBI:57540"/>
    </ligand>
</feature>
<dbReference type="EC" id="1.1.1.308" evidence="4"/>
<dbReference type="PANTHER" id="PTHR21256">
    <property type="entry name" value="HISTIDINOL DEHYDROGENASE HDH"/>
    <property type="match status" value="1"/>
</dbReference>
<dbReference type="InterPro" id="IPR016161">
    <property type="entry name" value="Ald_DH/histidinol_DH"/>
</dbReference>
<feature type="binding site" evidence="7">
    <location>
        <position position="249"/>
    </location>
    <ligand>
        <name>substrate</name>
    </ligand>
</feature>
<feature type="binding site" evidence="7">
    <location>
        <position position="320"/>
    </location>
    <ligand>
        <name>substrate</name>
    </ligand>
</feature>
<comment type="cofactor">
    <cofactor evidence="4 8">
        <name>Zn(2+)</name>
        <dbReference type="ChEBI" id="CHEBI:29105"/>
    </cofactor>
    <text evidence="4 8">Binds 1 zinc ion per subunit.</text>
</comment>
<dbReference type="PIRSF" id="PIRSF000099">
    <property type="entry name" value="Histidinol_dh"/>
    <property type="match status" value="1"/>
</dbReference>
<dbReference type="PRINTS" id="PR00083">
    <property type="entry name" value="HOLDHDRGNASE"/>
</dbReference>
<feature type="binding site" evidence="4 8">
    <location>
        <position position="249"/>
    </location>
    <ligand>
        <name>Zn(2+)</name>
        <dbReference type="ChEBI" id="CHEBI:29105"/>
    </ligand>
</feature>
<dbReference type="RefSeq" id="WP_229863969.1">
    <property type="nucleotide sequence ID" value="NZ_BNCJ01000003.1"/>
</dbReference>
<dbReference type="Gene3D" id="3.40.50.1980">
    <property type="entry name" value="Nitrogenase molybdenum iron protein domain"/>
    <property type="match status" value="2"/>
</dbReference>
<feature type="binding site" evidence="7">
    <location>
        <position position="227"/>
    </location>
    <ligand>
        <name>substrate</name>
    </ligand>
</feature>
<dbReference type="FunFam" id="3.40.50.1980:FF:000001">
    <property type="entry name" value="Histidinol dehydrogenase"/>
    <property type="match status" value="1"/>
</dbReference>
<dbReference type="Pfam" id="PF00815">
    <property type="entry name" value="Histidinol_dh"/>
    <property type="match status" value="1"/>
</dbReference>
<organism evidence="9 10">
    <name type="scientific">Seohaeicola zhoushanensis</name>
    <dbReference type="NCBI Taxonomy" id="1569283"/>
    <lineage>
        <taxon>Bacteria</taxon>
        <taxon>Pseudomonadati</taxon>
        <taxon>Pseudomonadota</taxon>
        <taxon>Alphaproteobacteria</taxon>
        <taxon>Rhodobacterales</taxon>
        <taxon>Roseobacteraceae</taxon>
        <taxon>Seohaeicola</taxon>
    </lineage>
</organism>
<dbReference type="NCBIfam" id="TIGR00069">
    <property type="entry name" value="hisD"/>
    <property type="match status" value="1"/>
</dbReference>
<feature type="binding site" evidence="4 8">
    <location>
        <position position="353"/>
    </location>
    <ligand>
        <name>Zn(2+)</name>
        <dbReference type="ChEBI" id="CHEBI:29105"/>
    </ligand>
</feature>
<feature type="binding site" evidence="4 6">
    <location>
        <position position="119"/>
    </location>
    <ligand>
        <name>NAD(+)</name>
        <dbReference type="ChEBI" id="CHEBI:57540"/>
    </ligand>
</feature>
<feature type="binding site" evidence="4 8">
    <location>
        <position position="412"/>
    </location>
    <ligand>
        <name>Zn(2+)</name>
        <dbReference type="ChEBI" id="CHEBI:29105"/>
    </ligand>
</feature>
<dbReference type="InterPro" id="IPR043678">
    <property type="entry name" value="Sulfopropanediol_dehydrog_HpsN"/>
</dbReference>
<keyword evidence="4 6" id="KW-0520">NAD</keyword>
<keyword evidence="3 4" id="KW-0560">Oxidoreductase</keyword>
<evidence type="ECO:0000256" key="7">
    <source>
        <dbReference type="PIRSR" id="PIRSR000099-3"/>
    </source>
</evidence>
<feature type="binding site" evidence="7">
    <location>
        <position position="412"/>
    </location>
    <ligand>
        <name>substrate</name>
    </ligand>
</feature>
<evidence type="ECO:0000256" key="8">
    <source>
        <dbReference type="PIRSR" id="PIRSR000099-4"/>
    </source>
</evidence>
<dbReference type="Gene3D" id="1.20.5.1300">
    <property type="match status" value="1"/>
</dbReference>
<evidence type="ECO:0000313" key="10">
    <source>
        <dbReference type="Proteomes" id="UP000626220"/>
    </source>
</evidence>
<comment type="catalytic activity">
    <reaction evidence="4">
        <text>(2R)-3-sulfopropanediol + 2 NAD(+) + H2O = (2R)-3-sulfolactate + 2 NADH + 3 H(+)</text>
        <dbReference type="Rhea" id="RHEA:28074"/>
        <dbReference type="ChEBI" id="CHEBI:15377"/>
        <dbReference type="ChEBI" id="CHEBI:15378"/>
        <dbReference type="ChEBI" id="CHEBI:57540"/>
        <dbReference type="ChEBI" id="CHEBI:57945"/>
        <dbReference type="ChEBI" id="CHEBI:58738"/>
        <dbReference type="ChEBI" id="CHEBI:60997"/>
        <dbReference type="EC" id="1.1.1.308"/>
    </reaction>
</comment>
<dbReference type="PROSITE" id="PS00611">
    <property type="entry name" value="HISOL_DEHYDROGENASE"/>
    <property type="match status" value="1"/>
</dbReference>
<dbReference type="EMBL" id="BNCJ01000003">
    <property type="protein sequence ID" value="GHF47022.1"/>
    <property type="molecule type" value="Genomic_DNA"/>
</dbReference>
<dbReference type="GO" id="GO:0005829">
    <property type="term" value="C:cytosol"/>
    <property type="evidence" value="ECO:0007669"/>
    <property type="project" value="TreeGrafter"/>
</dbReference>
<feature type="active site" description="Proton acceptor" evidence="4 5">
    <location>
        <position position="320"/>
    </location>
</feature>
<evidence type="ECO:0000313" key="9">
    <source>
        <dbReference type="EMBL" id="GHF47022.1"/>
    </source>
</evidence>
<feature type="binding site" evidence="7">
    <location>
        <position position="252"/>
    </location>
    <ligand>
        <name>substrate</name>
    </ligand>
</feature>
<dbReference type="InterPro" id="IPR001692">
    <property type="entry name" value="Histidinol_DH_CS"/>
</dbReference>
<dbReference type="GO" id="GO:0000105">
    <property type="term" value="P:L-histidine biosynthetic process"/>
    <property type="evidence" value="ECO:0007669"/>
    <property type="project" value="InterPro"/>
</dbReference>
<dbReference type="PANTHER" id="PTHR21256:SF14">
    <property type="entry name" value="HISTIDINOL DEHYDROGENASE"/>
    <property type="match status" value="1"/>
</dbReference>
<evidence type="ECO:0000256" key="6">
    <source>
        <dbReference type="PIRSR" id="PIRSR000099-2"/>
    </source>
</evidence>
<dbReference type="CDD" id="cd06572">
    <property type="entry name" value="Histidinol_dh"/>
    <property type="match status" value="1"/>
</dbReference>
<dbReference type="GO" id="GO:0008270">
    <property type="term" value="F:zinc ion binding"/>
    <property type="evidence" value="ECO:0007669"/>
    <property type="project" value="UniProtKB-UniRule"/>
</dbReference>
<keyword evidence="2 4" id="KW-0862">Zinc</keyword>
<feature type="active site" description="Proton acceptor" evidence="4 5">
    <location>
        <position position="319"/>
    </location>
</feature>
<feature type="binding site" evidence="7">
    <location>
        <position position="353"/>
    </location>
    <ligand>
        <name>substrate</name>
    </ligand>
</feature>
<evidence type="ECO:0000256" key="3">
    <source>
        <dbReference type="ARBA" id="ARBA00023002"/>
    </source>
</evidence>
<dbReference type="InterPro" id="IPR022695">
    <property type="entry name" value="Histidinol_DH_monofunct"/>
</dbReference>
<proteinExistence type="inferred from homology"/>
<dbReference type="Proteomes" id="UP000626220">
    <property type="component" value="Unassembled WGS sequence"/>
</dbReference>
<evidence type="ECO:0000256" key="5">
    <source>
        <dbReference type="PIRSR" id="PIRSR000099-1"/>
    </source>
</evidence>
<keyword evidence="10" id="KW-1185">Reference proteome</keyword>
<dbReference type="AlphaFoldDB" id="A0A8J3GWU4"/>
<evidence type="ECO:0000256" key="4">
    <source>
        <dbReference type="HAMAP-Rule" id="MF_02228"/>
    </source>
</evidence>